<sequence length="1244" mass="130886">MAHRALACALAVLMLALPSHARVGSPRATLSTPTKSVVVDPVGLKATERLLTILYTATRPRMAGGDQGGEAADVQNAKGLHRHAGDLLESLGKVKTSLLARAPIVVGASGGRAPLVGRPVSSSDQQFANGVADLLTAPGASAALRITGTPPEWEAKESRDKLCNDAKQTGMSAQARDCVCSPNTPWAVCSAMIFKEGQGVQAEQAAQPIDWSAPEPAAAGRRLQGAAAASSQATWLEPTQLGGVMESFAASAQEGHARGLLAKKTKCKFNDILGIFTDRCGGFSCAFPLPPPPGALMNLKLSVDACLPVVSIGPNLMKLCTAGNNAACVDYSEATYAAAQAATQLADTSKASITAQLCLKLGKLKKVVKWLGLDGICAGPTISWWPIKEQVQLAQGVSALVARLDVGGLLHYGNSTENSMCNFFREARSQDAWNWHMKCQDFCAWKFGSGKIDVSFTLNLIFWQETWTWPVVESSKPACDPAPQQCAPGQFTNHAAGDACTSCPAGTWSNALRTFACNQCPAGTYSTWTGALLESTCKKCPQGQYAPSPGSSQCQPCPLGSFNPYEGAAACINCPAGTYGIAAGTKSKDAGCRNAPPGHYVATDGQTSPVPCPKGNVQPLEGQTYCTKCPIEGGAVSENPGGTRCVPCPIATFQLTSERCIQCYAGRYQDEPGAPGMPPEKRCKPCAPGSYCSNRGCTSCTPCPAGTFMERAGVAQCTACAAGTVSLTPGATSCVQCPAGKRYVNATTCEPCPAGTFGQPDGLSCKACSKGTYQSSTGATKCLDCPLATISNTDGAAQCTKCPDGQFSWVDMPKEYTNYEQPRTVCHATCPANWLLKTQNGMRRCCKLRRVALAGGLGRMSPLSEALPGTSVPLATIDALPDALLAHVLVQAGRKRCPITLAVCRRWRRLVFGEPRLWRSVTLSPGLLPQLAKKKDKQRWFSSQHGLLRRIAPLVEAAAVEGGTAIEAAGAATGKWGLADLLSALHASKLAELSIQGPWELPAAALRALGRLTGLTWLKLDSTELPGEELLAALGQLAALQTLELSTDELPWGLPDTLAQLSRLRQLRCDIAEPPMDIGDLFTLPRSLTSIQLGVRNDGVVLMTSPAQLPELQHFFLQTAGWFADCCRNPCAGRLLHTLDLSNNSLQRLPRVLASATSLTSLLLGGNPGLIISMEDIDSILAALPSLASLTVRRAALSPEVAQHIEAVLPGLAVVEETVEAGPEAYQPPPHSEASGSSDEEGEL</sequence>
<dbReference type="SUPFAM" id="SSF57184">
    <property type="entry name" value="Growth factor receptor domain"/>
    <property type="match status" value="2"/>
</dbReference>
<dbReference type="SUPFAM" id="SSF52047">
    <property type="entry name" value="RNI-like"/>
    <property type="match status" value="1"/>
</dbReference>
<dbReference type="CDD" id="cd00185">
    <property type="entry name" value="TNFRSF"/>
    <property type="match status" value="2"/>
</dbReference>
<feature type="domain" description="TNFR-Cys" evidence="4">
    <location>
        <begin position="686"/>
        <end position="717"/>
    </location>
</feature>
<accession>A0A2P6THM1</accession>
<dbReference type="STRING" id="3076.A0A2P6THM1"/>
<organism evidence="5 6">
    <name type="scientific">Chlorella sorokiniana</name>
    <name type="common">Freshwater green alga</name>
    <dbReference type="NCBI Taxonomy" id="3076"/>
    <lineage>
        <taxon>Eukaryota</taxon>
        <taxon>Viridiplantae</taxon>
        <taxon>Chlorophyta</taxon>
        <taxon>core chlorophytes</taxon>
        <taxon>Trebouxiophyceae</taxon>
        <taxon>Chlorellales</taxon>
        <taxon>Chlorellaceae</taxon>
        <taxon>Chlorella clade</taxon>
        <taxon>Chlorella</taxon>
    </lineage>
</organism>
<dbReference type="EMBL" id="LHPG02000015">
    <property type="protein sequence ID" value="PRW33791.1"/>
    <property type="molecule type" value="Genomic_DNA"/>
</dbReference>
<feature type="domain" description="TNFR-Cys" evidence="4">
    <location>
        <begin position="520"/>
        <end position="554"/>
    </location>
</feature>
<protein>
    <submittedName>
        <fullName evidence="5">GCC2 and GCC3 domain containing</fullName>
    </submittedName>
</protein>
<feature type="chain" id="PRO_5015183035" evidence="3">
    <location>
        <begin position="22"/>
        <end position="1244"/>
    </location>
</feature>
<dbReference type="PANTHER" id="PTHR46967">
    <property type="entry name" value="INSULIN-LIKE GROWTH FACTOR BINDING PROTEIN,N-TERMINAL"/>
    <property type="match status" value="1"/>
</dbReference>
<feature type="signal peptide" evidence="3">
    <location>
        <begin position="1"/>
        <end position="21"/>
    </location>
</feature>
<gene>
    <name evidence="5" type="ORF">C2E21_7435</name>
</gene>
<evidence type="ECO:0000313" key="5">
    <source>
        <dbReference type="EMBL" id="PRW33791.1"/>
    </source>
</evidence>
<dbReference type="Proteomes" id="UP000239899">
    <property type="component" value="Unassembled WGS sequence"/>
</dbReference>
<feature type="domain" description="TNFR-Cys" evidence="4">
    <location>
        <begin position="557"/>
        <end position="592"/>
    </location>
</feature>
<dbReference type="Gene3D" id="1.20.1280.50">
    <property type="match status" value="1"/>
</dbReference>
<feature type="region of interest" description="Disordered" evidence="2">
    <location>
        <begin position="1220"/>
        <end position="1244"/>
    </location>
</feature>
<comment type="subcellular location">
    <subcellularLocation>
        <location evidence="1">Cytoplasm</location>
        <location evidence="1">Cytoskeleton</location>
        <location evidence="1">Cilium axoneme</location>
    </subcellularLocation>
</comment>
<evidence type="ECO:0000256" key="3">
    <source>
        <dbReference type="SAM" id="SignalP"/>
    </source>
</evidence>
<keyword evidence="3" id="KW-0732">Signal</keyword>
<evidence type="ECO:0000256" key="1">
    <source>
        <dbReference type="ARBA" id="ARBA00004430"/>
    </source>
</evidence>
<reference evidence="5 6" key="1">
    <citation type="journal article" date="2018" name="Plant J.">
        <title>Genome sequences of Chlorella sorokiniana UTEX 1602 and Micractinium conductrix SAG 241.80: implications to maltose excretion by a green alga.</title>
        <authorList>
            <person name="Arriola M.B."/>
            <person name="Velmurugan N."/>
            <person name="Zhang Y."/>
            <person name="Plunkett M.H."/>
            <person name="Hondzo H."/>
            <person name="Barney B.M."/>
        </authorList>
    </citation>
    <scope>NUCLEOTIDE SEQUENCE [LARGE SCALE GENOMIC DNA]</scope>
    <source>
        <strain evidence="6">UTEX 1602</strain>
    </source>
</reference>
<dbReference type="InterPro" id="IPR001368">
    <property type="entry name" value="TNFR/NGFR_Cys_rich_reg"/>
</dbReference>
<dbReference type="OrthoDB" id="527488at2759"/>
<name>A0A2P6THM1_CHLSO</name>
<dbReference type="InterPro" id="IPR036047">
    <property type="entry name" value="F-box-like_dom_sf"/>
</dbReference>
<evidence type="ECO:0000259" key="4">
    <source>
        <dbReference type="SMART" id="SM00208"/>
    </source>
</evidence>
<dbReference type="Gene3D" id="2.10.50.10">
    <property type="entry name" value="Tumor Necrosis Factor Receptor, subunit A, domain 2"/>
    <property type="match status" value="5"/>
</dbReference>
<dbReference type="GO" id="GO:0005930">
    <property type="term" value="C:axoneme"/>
    <property type="evidence" value="ECO:0007669"/>
    <property type="project" value="UniProtKB-SubCell"/>
</dbReference>
<dbReference type="InterPro" id="IPR009030">
    <property type="entry name" value="Growth_fac_rcpt_cys_sf"/>
</dbReference>
<proteinExistence type="predicted"/>
<dbReference type="InterPro" id="IPR011641">
    <property type="entry name" value="Tyr-kin_ephrin_A/B_rcpt-like"/>
</dbReference>
<dbReference type="SUPFAM" id="SSF81383">
    <property type="entry name" value="F-box domain"/>
    <property type="match status" value="1"/>
</dbReference>
<dbReference type="AlphaFoldDB" id="A0A2P6THM1"/>
<dbReference type="InterPro" id="IPR032675">
    <property type="entry name" value="LRR_dom_sf"/>
</dbReference>
<dbReference type="PANTHER" id="PTHR46967:SF1">
    <property type="entry name" value="KERATIN-ASSOCIATED PROTEIN 16-1-LIKE"/>
    <property type="match status" value="1"/>
</dbReference>
<evidence type="ECO:0000313" key="6">
    <source>
        <dbReference type="Proteomes" id="UP000239899"/>
    </source>
</evidence>
<keyword evidence="6" id="KW-1185">Reference proteome</keyword>
<dbReference type="Gene3D" id="3.80.10.10">
    <property type="entry name" value="Ribonuclease Inhibitor"/>
    <property type="match status" value="1"/>
</dbReference>
<evidence type="ECO:0000256" key="2">
    <source>
        <dbReference type="SAM" id="MobiDB-lite"/>
    </source>
</evidence>
<dbReference type="SMART" id="SM00208">
    <property type="entry name" value="TNFR"/>
    <property type="match status" value="3"/>
</dbReference>
<dbReference type="SMART" id="SM01411">
    <property type="entry name" value="Ephrin_rec_like"/>
    <property type="match status" value="6"/>
</dbReference>
<dbReference type="Pfam" id="PF07699">
    <property type="entry name" value="Ephrin_rec_like"/>
    <property type="match status" value="3"/>
</dbReference>
<comment type="caution">
    <text evidence="5">The sequence shown here is derived from an EMBL/GenBank/DDBJ whole genome shotgun (WGS) entry which is preliminary data.</text>
</comment>